<evidence type="ECO:0000313" key="2">
    <source>
        <dbReference type="Proteomes" id="UP001185873"/>
    </source>
</evidence>
<accession>A0AAE4U8B1</accession>
<reference evidence="1" key="1">
    <citation type="submission" date="2023-10" db="EMBL/GenBank/DDBJ databases">
        <title>Development of a sustainable strategy for remediation of hydrocarbon-contaminated territories based on the waste exchange concept.</title>
        <authorList>
            <person name="Krivoruchko A."/>
        </authorList>
    </citation>
    <scope>NUCLEOTIDE SEQUENCE</scope>
    <source>
        <strain evidence="1">IEGM 1175</strain>
    </source>
</reference>
<comment type="caution">
    <text evidence="1">The sequence shown here is derived from an EMBL/GenBank/DDBJ whole genome shotgun (WGS) entry which is preliminary data.</text>
</comment>
<proteinExistence type="predicted"/>
<organism evidence="1 2">
    <name type="scientific">Dietzia maris</name>
    <dbReference type="NCBI Taxonomy" id="37915"/>
    <lineage>
        <taxon>Bacteria</taxon>
        <taxon>Bacillati</taxon>
        <taxon>Actinomycetota</taxon>
        <taxon>Actinomycetes</taxon>
        <taxon>Mycobacteriales</taxon>
        <taxon>Dietziaceae</taxon>
        <taxon>Dietzia</taxon>
    </lineage>
</organism>
<dbReference type="EMBL" id="JAWLKJ010000003">
    <property type="protein sequence ID" value="MDV6300238.1"/>
    <property type="molecule type" value="Genomic_DNA"/>
</dbReference>
<dbReference type="AlphaFoldDB" id="A0AAE4U8B1"/>
<name>A0AAE4U8B1_9ACTN</name>
<protein>
    <submittedName>
        <fullName evidence="1">Uncharacterized protein</fullName>
    </submittedName>
</protein>
<gene>
    <name evidence="1" type="ORF">R3P82_14115</name>
</gene>
<evidence type="ECO:0000313" key="1">
    <source>
        <dbReference type="EMBL" id="MDV6300238.1"/>
    </source>
</evidence>
<sequence>MTGREELLVEEIAARRLVNLNDLADAIVWHDGHAHDEMADDLWVDRAILVARIRALRPDERAYIEQIVAKREGSA</sequence>
<dbReference type="Proteomes" id="UP001185873">
    <property type="component" value="Unassembled WGS sequence"/>
</dbReference>